<dbReference type="OrthoDB" id="10255969at2759"/>
<feature type="transmembrane region" description="Helical" evidence="6">
    <location>
        <begin position="318"/>
        <end position="339"/>
    </location>
</feature>
<evidence type="ECO:0000313" key="9">
    <source>
        <dbReference type="EMBL" id="VDK40370.1"/>
    </source>
</evidence>
<keyword evidence="2 6" id="KW-0812">Transmembrane</keyword>
<reference evidence="9 10" key="1">
    <citation type="submission" date="2018-11" db="EMBL/GenBank/DDBJ databases">
        <authorList>
            <consortium name="Pathogen Informatics"/>
        </authorList>
    </citation>
    <scope>NUCLEOTIDE SEQUENCE [LARGE SCALE GENOMIC DNA]</scope>
</reference>
<evidence type="ECO:0000259" key="8">
    <source>
        <dbReference type="Pfam" id="PF12698"/>
    </source>
</evidence>
<evidence type="ECO:0000256" key="5">
    <source>
        <dbReference type="SAM" id="MobiDB-lite"/>
    </source>
</evidence>
<proteinExistence type="predicted"/>
<sequence length="713" mass="79930">MFSQFTNAAKGLPRSNTACSAINAIFAVKEIRPWTLRLRTLMQGHILYHPVTPLTQRIVRGANLTALMFERLKNVSNAWVAMADEVLPLIFVNSTLARRLRAFITVTCGLLPNRSAEVTETCRRLEYFLQADRPPPANTTPYLHWSELIEPIKALSAAVDDVLSTCINYDRFFGYANASLMEKTAQNLSAAGLPVMILYFDAAPATSADLSDLNSTLLDIRLRLPFNVVDLTRNFKVLDKYWTPSSRPRVRDSMKYFTSGFIDVQEQLARSYLTLIGGLDGDEDANLYSNLLLPVEMKFVPGPCYQVDPMLPIFASNLPMIVVIIWICTAVFAVRAIVYEKECRLKEFTKVMGMGNLVHWLNWWTVSAVLMGASSLCAALMLKFGGINPNADFFVLLGCLLAYLWAIIPQAFLVSVFYSKANFAAVVSGLFYFIMFIPYALVLIYELDYIQLSALSLFPQVALALAFTRLADLERTGIGAQWNNLWGTELTNESFTLGNCMVMLLVDGILAFVCTLYLEAVLPSTYGVPQKWYFLFSPSFWKNVCRKCCCYARNRTDEDRKVDVGELPSSPPESSSSMSFSSSFWPQHPSAQIYNQFHEPPPDKCSVGVSIRGLTKTYRRGKQTAVNNLWADFYEGQITSFLGHNGAGKTTTMSILTGIYPATSGDAYICGRNIKTEMPAIRTFLGLCPQHNILYDRMTVKEHLYFYGSIKGL</sequence>
<dbReference type="PANTHER" id="PTHR19229">
    <property type="entry name" value="ATP-BINDING CASSETTE TRANSPORTER SUBFAMILY A ABCA"/>
    <property type="match status" value="1"/>
</dbReference>
<dbReference type="Pfam" id="PF12698">
    <property type="entry name" value="ABC2_membrane_3"/>
    <property type="match status" value="1"/>
</dbReference>
<evidence type="ECO:0000256" key="1">
    <source>
        <dbReference type="ARBA" id="ARBA00004141"/>
    </source>
</evidence>
<dbReference type="InterPro" id="IPR013525">
    <property type="entry name" value="ABC2_TM"/>
</dbReference>
<feature type="domain" description="ABC-2 type transporter transmembrane" evidence="8">
    <location>
        <begin position="318"/>
        <end position="513"/>
    </location>
</feature>
<evidence type="ECO:0000256" key="3">
    <source>
        <dbReference type="ARBA" id="ARBA00022989"/>
    </source>
</evidence>
<dbReference type="InterPro" id="IPR027417">
    <property type="entry name" value="P-loop_NTPase"/>
</dbReference>
<dbReference type="GO" id="GO:0140359">
    <property type="term" value="F:ABC-type transporter activity"/>
    <property type="evidence" value="ECO:0007669"/>
    <property type="project" value="InterPro"/>
</dbReference>
<gene>
    <name evidence="9" type="ORF">DILT_LOCUS1131</name>
</gene>
<protein>
    <submittedName>
        <fullName evidence="9">Uncharacterized protein</fullName>
    </submittedName>
</protein>
<evidence type="ECO:0000313" key="10">
    <source>
        <dbReference type="Proteomes" id="UP000281553"/>
    </source>
</evidence>
<feature type="non-terminal residue" evidence="9">
    <location>
        <position position="713"/>
    </location>
</feature>
<accession>A0A3P6Q843</accession>
<organism evidence="9 10">
    <name type="scientific">Dibothriocephalus latus</name>
    <name type="common">Fish tapeworm</name>
    <name type="synonym">Diphyllobothrium latum</name>
    <dbReference type="NCBI Taxonomy" id="60516"/>
    <lineage>
        <taxon>Eukaryota</taxon>
        <taxon>Metazoa</taxon>
        <taxon>Spiralia</taxon>
        <taxon>Lophotrochozoa</taxon>
        <taxon>Platyhelminthes</taxon>
        <taxon>Cestoda</taxon>
        <taxon>Eucestoda</taxon>
        <taxon>Diphyllobothriidea</taxon>
        <taxon>Diphyllobothriidae</taxon>
        <taxon>Dibothriocephalus</taxon>
    </lineage>
</organism>
<dbReference type="GO" id="GO:0016887">
    <property type="term" value="F:ATP hydrolysis activity"/>
    <property type="evidence" value="ECO:0007669"/>
    <property type="project" value="InterPro"/>
</dbReference>
<keyword evidence="3 6" id="KW-1133">Transmembrane helix</keyword>
<dbReference type="PANTHER" id="PTHR19229:SF250">
    <property type="entry name" value="ABC TRANSPORTER DOMAIN-CONTAINING PROTEIN-RELATED"/>
    <property type="match status" value="1"/>
</dbReference>
<feature type="transmembrane region" description="Helical" evidence="6">
    <location>
        <begin position="423"/>
        <end position="445"/>
    </location>
</feature>
<feature type="region of interest" description="Disordered" evidence="5">
    <location>
        <begin position="561"/>
        <end position="583"/>
    </location>
</feature>
<dbReference type="InterPro" id="IPR026082">
    <property type="entry name" value="ABCA"/>
</dbReference>
<comment type="subcellular location">
    <subcellularLocation>
        <location evidence="1">Membrane</location>
        <topology evidence="1">Multi-pass membrane protein</topology>
    </subcellularLocation>
</comment>
<dbReference type="AlphaFoldDB" id="A0A3P6Q843"/>
<dbReference type="Proteomes" id="UP000281553">
    <property type="component" value="Unassembled WGS sequence"/>
</dbReference>
<evidence type="ECO:0000256" key="4">
    <source>
        <dbReference type="ARBA" id="ARBA00023136"/>
    </source>
</evidence>
<evidence type="ECO:0000256" key="6">
    <source>
        <dbReference type="SAM" id="Phobius"/>
    </source>
</evidence>
<dbReference type="GO" id="GO:0005319">
    <property type="term" value="F:lipid transporter activity"/>
    <property type="evidence" value="ECO:0007669"/>
    <property type="project" value="TreeGrafter"/>
</dbReference>
<evidence type="ECO:0000256" key="2">
    <source>
        <dbReference type="ARBA" id="ARBA00022692"/>
    </source>
</evidence>
<dbReference type="GO" id="GO:0016020">
    <property type="term" value="C:membrane"/>
    <property type="evidence" value="ECO:0007669"/>
    <property type="project" value="UniProtKB-SubCell"/>
</dbReference>
<evidence type="ECO:0000259" key="7">
    <source>
        <dbReference type="Pfam" id="PF00005"/>
    </source>
</evidence>
<feature type="transmembrane region" description="Helical" evidence="6">
    <location>
        <begin position="360"/>
        <end position="381"/>
    </location>
</feature>
<feature type="compositionally biased region" description="Low complexity" evidence="5">
    <location>
        <begin position="572"/>
        <end position="583"/>
    </location>
</feature>
<dbReference type="Pfam" id="PF00005">
    <property type="entry name" value="ABC_tran"/>
    <property type="match status" value="1"/>
</dbReference>
<dbReference type="InterPro" id="IPR003439">
    <property type="entry name" value="ABC_transporter-like_ATP-bd"/>
</dbReference>
<dbReference type="Gene3D" id="3.40.50.300">
    <property type="entry name" value="P-loop containing nucleotide triphosphate hydrolases"/>
    <property type="match status" value="1"/>
</dbReference>
<keyword evidence="4 6" id="KW-0472">Membrane</keyword>
<name>A0A3P6Q843_DIBLA</name>
<keyword evidence="10" id="KW-1185">Reference proteome</keyword>
<dbReference type="EMBL" id="UYRU01006729">
    <property type="protein sequence ID" value="VDK40370.1"/>
    <property type="molecule type" value="Genomic_DNA"/>
</dbReference>
<feature type="transmembrane region" description="Helical" evidence="6">
    <location>
        <begin position="393"/>
        <end position="416"/>
    </location>
</feature>
<dbReference type="SUPFAM" id="SSF52540">
    <property type="entry name" value="P-loop containing nucleoside triphosphate hydrolases"/>
    <property type="match status" value="1"/>
</dbReference>
<feature type="domain" description="ABC transporter" evidence="7">
    <location>
        <begin position="627"/>
        <end position="703"/>
    </location>
</feature>
<dbReference type="GO" id="GO:0005524">
    <property type="term" value="F:ATP binding"/>
    <property type="evidence" value="ECO:0007669"/>
    <property type="project" value="InterPro"/>
</dbReference>